<dbReference type="InterPro" id="IPR032250">
    <property type="entry name" value="DUF4825"/>
</dbReference>
<evidence type="ECO:0000259" key="2">
    <source>
        <dbReference type="Pfam" id="PF16107"/>
    </source>
</evidence>
<evidence type="ECO:0000313" key="4">
    <source>
        <dbReference type="Proteomes" id="UP000327030"/>
    </source>
</evidence>
<accession>A0A5P6VRM2</accession>
<dbReference type="AlphaFoldDB" id="A0A5P6VRM2"/>
<keyword evidence="1" id="KW-0732">Signal</keyword>
<feature type="domain" description="DUF4825" evidence="2">
    <location>
        <begin position="49"/>
        <end position="131"/>
    </location>
</feature>
<protein>
    <submittedName>
        <fullName evidence="3">DUF4825 domain-containing protein</fullName>
    </submittedName>
</protein>
<reference evidence="4" key="1">
    <citation type="submission" date="2019-08" db="EMBL/GenBank/DDBJ databases">
        <title>Complete Genome Sequence of the Polysaccharide-Degrading Rumen Bacterium Pseudobutyrivibrio xylanivorans MA3014.</title>
        <authorList>
            <person name="Palevich N."/>
            <person name="Maclean P.H."/>
            <person name="Kelly W.J."/>
            <person name="Leahy S.C."/>
            <person name="Rakonjac J."/>
            <person name="Attwood G.T."/>
        </authorList>
    </citation>
    <scope>NUCLEOTIDE SEQUENCE [LARGE SCALE GENOMIC DNA]</scope>
    <source>
        <strain evidence="4">MA3014</strain>
    </source>
</reference>
<dbReference type="RefSeq" id="WP_151623580.1">
    <property type="nucleotide sequence ID" value="NZ_CP043028.1"/>
</dbReference>
<feature type="chain" id="PRO_5024838396" evidence="1">
    <location>
        <begin position="24"/>
        <end position="285"/>
    </location>
</feature>
<sequence>MNKKLLTCMMLALALTACGKAEAPATTSTEETAEPEVTETAETTVDLEQFRTDFIGDNSNVVGIASNQKYPEGYSYDSVELQTTDYPYELKVFLKKDDSVKPLYNELDENANQAFDLIGNMDMLTYMLGDDYIVAQYTKDESGQVQPSPYNYSSVIDRIVEQYADENKEPLDWSSTAELKENADAIIKMAEDSTGRYKVYGVISKEEGTYGLILNDNLYSDDNNMNHAYVRWYHSEDPSITPSLEWKGETLYLNYQEPDGDSYKDVTAEVLCGFETGTMDLMFEE</sequence>
<organism evidence="3 4">
    <name type="scientific">Pseudobutyrivibrio xylanivorans</name>
    <dbReference type="NCBI Taxonomy" id="185007"/>
    <lineage>
        <taxon>Bacteria</taxon>
        <taxon>Bacillati</taxon>
        <taxon>Bacillota</taxon>
        <taxon>Clostridia</taxon>
        <taxon>Lachnospirales</taxon>
        <taxon>Lachnospiraceae</taxon>
        <taxon>Pseudobutyrivibrio</taxon>
    </lineage>
</organism>
<evidence type="ECO:0000313" key="3">
    <source>
        <dbReference type="EMBL" id="QFJ55110.1"/>
    </source>
</evidence>
<proteinExistence type="predicted"/>
<dbReference type="Pfam" id="PF16107">
    <property type="entry name" value="DUF4825"/>
    <property type="match status" value="1"/>
</dbReference>
<dbReference type="PROSITE" id="PS51257">
    <property type="entry name" value="PROKAR_LIPOPROTEIN"/>
    <property type="match status" value="1"/>
</dbReference>
<feature type="signal peptide" evidence="1">
    <location>
        <begin position="1"/>
        <end position="23"/>
    </location>
</feature>
<evidence type="ECO:0000256" key="1">
    <source>
        <dbReference type="SAM" id="SignalP"/>
    </source>
</evidence>
<name>A0A5P6VRM2_PSEXY</name>
<dbReference type="KEGG" id="pxv:FXF36_09675"/>
<dbReference type="OrthoDB" id="2004175at2"/>
<dbReference type="Proteomes" id="UP000327030">
    <property type="component" value="Chromosome 1"/>
</dbReference>
<dbReference type="EMBL" id="CP043028">
    <property type="protein sequence ID" value="QFJ55110.1"/>
    <property type="molecule type" value="Genomic_DNA"/>
</dbReference>
<gene>
    <name evidence="3" type="ORF">FXF36_09675</name>
</gene>